<reference evidence="1" key="1">
    <citation type="submission" date="2020-03" db="EMBL/GenBank/DDBJ databases">
        <title>The deep terrestrial virosphere.</title>
        <authorList>
            <person name="Holmfeldt K."/>
            <person name="Nilsson E."/>
            <person name="Simone D."/>
            <person name="Lopez-Fernandez M."/>
            <person name="Wu X."/>
            <person name="de Brujin I."/>
            <person name="Lundin D."/>
            <person name="Andersson A."/>
            <person name="Bertilsson S."/>
            <person name="Dopson M."/>
        </authorList>
    </citation>
    <scope>NUCLEOTIDE SEQUENCE</scope>
    <source>
        <strain evidence="1">MM415B01448</strain>
    </source>
</reference>
<protein>
    <submittedName>
        <fullName evidence="1">Uncharacterized protein</fullName>
    </submittedName>
</protein>
<dbReference type="AlphaFoldDB" id="A0A6M3IMI3"/>
<name>A0A6M3IMI3_9ZZZZ</name>
<organism evidence="1">
    <name type="scientific">viral metagenome</name>
    <dbReference type="NCBI Taxonomy" id="1070528"/>
    <lineage>
        <taxon>unclassified sequences</taxon>
        <taxon>metagenomes</taxon>
        <taxon>organismal metagenomes</taxon>
    </lineage>
</organism>
<dbReference type="EMBL" id="MT141324">
    <property type="protein sequence ID" value="QJA58451.1"/>
    <property type="molecule type" value="Genomic_DNA"/>
</dbReference>
<gene>
    <name evidence="1" type="ORF">MM415B01448_0023</name>
</gene>
<accession>A0A6M3IMI3</accession>
<evidence type="ECO:0000313" key="1">
    <source>
        <dbReference type="EMBL" id="QJA58451.1"/>
    </source>
</evidence>
<proteinExistence type="predicted"/>
<sequence length="174" mass="20299">MNELKDCHDCGAKPGKMHKNGCDTERCSECGDQRLQCDCENHDKAFARWTGIWPGKAEADYLGVDLNEFEIKYGRLFFKKPCEKPEKNVWDENPEYPRSDWKDEVNNDDTNLGYWDWVEHQIESNETEKSAKSKKLTVDCCLCGNPCDAVMAHYHQKKYIGDECCWDERLRSSE</sequence>